<dbReference type="EMBL" id="VMRJ01000004">
    <property type="protein sequence ID" value="TVT39650.1"/>
    <property type="molecule type" value="Genomic_DNA"/>
</dbReference>
<accession>A0A558BT04</accession>
<dbReference type="AlphaFoldDB" id="A0A558BT04"/>
<proteinExistence type="predicted"/>
<organism evidence="1 2">
    <name type="scientific">Hymenobacter setariae</name>
    <dbReference type="NCBI Taxonomy" id="2594794"/>
    <lineage>
        <taxon>Bacteria</taxon>
        <taxon>Pseudomonadati</taxon>
        <taxon>Bacteroidota</taxon>
        <taxon>Cytophagia</taxon>
        <taxon>Cytophagales</taxon>
        <taxon>Hymenobacteraceae</taxon>
        <taxon>Hymenobacter</taxon>
    </lineage>
</organism>
<evidence type="ECO:0000313" key="2">
    <source>
        <dbReference type="Proteomes" id="UP000317624"/>
    </source>
</evidence>
<protein>
    <submittedName>
        <fullName evidence="1">Uncharacterized protein</fullName>
    </submittedName>
</protein>
<evidence type="ECO:0000313" key="1">
    <source>
        <dbReference type="EMBL" id="TVT39650.1"/>
    </source>
</evidence>
<dbReference type="RefSeq" id="WP_144850723.1">
    <property type="nucleotide sequence ID" value="NZ_VMRJ01000004.1"/>
</dbReference>
<reference evidence="1 2" key="1">
    <citation type="submission" date="2019-07" db="EMBL/GenBank/DDBJ databases">
        <title>Hymenobacter sp. straun FUR1 Genome sequencing and assembly.</title>
        <authorList>
            <person name="Chhetri G."/>
        </authorList>
    </citation>
    <scope>NUCLEOTIDE SEQUENCE [LARGE SCALE GENOMIC DNA]</scope>
    <source>
        <strain evidence="1 2">Fur1</strain>
    </source>
</reference>
<gene>
    <name evidence="1" type="ORF">FNT36_18590</name>
</gene>
<sequence>MKKLLLIVALGALTTCKSERLAYPIAVTAHAQIWTADSKRPQATVEAGDTVDLVMPVTPKWGQIAIKLTENRIGYVSIKALAWPDSLKAKAGVYTIGSLRKRLLP</sequence>
<dbReference type="Proteomes" id="UP000317624">
    <property type="component" value="Unassembled WGS sequence"/>
</dbReference>
<keyword evidence="2" id="KW-1185">Reference proteome</keyword>
<name>A0A558BT04_9BACT</name>
<comment type="caution">
    <text evidence="1">The sequence shown here is derived from an EMBL/GenBank/DDBJ whole genome shotgun (WGS) entry which is preliminary data.</text>
</comment>